<dbReference type="Proteomes" id="UP001365405">
    <property type="component" value="Unassembled WGS sequence"/>
</dbReference>
<protein>
    <submittedName>
        <fullName evidence="1">Uncharacterized protein</fullName>
    </submittedName>
</protein>
<dbReference type="EMBL" id="JBBUTH010000009">
    <property type="protein sequence ID" value="MEK8052179.1"/>
    <property type="molecule type" value="Genomic_DNA"/>
</dbReference>
<evidence type="ECO:0000313" key="1">
    <source>
        <dbReference type="EMBL" id="MEK8052179.1"/>
    </source>
</evidence>
<sequence>MKQHPIWNISASTQLFGKNDAMNPPKLLVIIKPVISRERTGVNLGRAAQQDAGQYRVDVELRVPARA</sequence>
<reference evidence="1 2" key="1">
    <citation type="submission" date="2024-04" db="EMBL/GenBank/DDBJ databases">
        <title>Novel species of the genus Ideonella isolated from streams.</title>
        <authorList>
            <person name="Lu H."/>
        </authorList>
    </citation>
    <scope>NUCLEOTIDE SEQUENCE [LARGE SCALE GENOMIC DNA]</scope>
    <source>
        <strain evidence="1 2">DXS22W</strain>
    </source>
</reference>
<evidence type="ECO:0000313" key="2">
    <source>
        <dbReference type="Proteomes" id="UP001365405"/>
    </source>
</evidence>
<organism evidence="1 2">
    <name type="scientific">Pseudaquabacterium inlustre</name>
    <dbReference type="NCBI Taxonomy" id="2984192"/>
    <lineage>
        <taxon>Bacteria</taxon>
        <taxon>Pseudomonadati</taxon>
        <taxon>Pseudomonadota</taxon>
        <taxon>Betaproteobacteria</taxon>
        <taxon>Burkholderiales</taxon>
        <taxon>Sphaerotilaceae</taxon>
        <taxon>Pseudaquabacterium</taxon>
    </lineage>
</organism>
<dbReference type="RefSeq" id="WP_341411896.1">
    <property type="nucleotide sequence ID" value="NZ_JBBUTH010000009.1"/>
</dbReference>
<name>A0ABU9CK05_9BURK</name>
<gene>
    <name evidence="1" type="ORF">AACH10_18145</name>
</gene>
<proteinExistence type="predicted"/>
<accession>A0ABU9CK05</accession>
<comment type="caution">
    <text evidence="1">The sequence shown here is derived from an EMBL/GenBank/DDBJ whole genome shotgun (WGS) entry which is preliminary data.</text>
</comment>
<keyword evidence="2" id="KW-1185">Reference proteome</keyword>